<dbReference type="AlphaFoldDB" id="A0A0X3TNB6"/>
<protein>
    <recommendedName>
        <fullName evidence="4">Solute-binding protein family 3/N-terminal domain-containing protein</fullName>
    </recommendedName>
</protein>
<keyword evidence="3" id="KW-1185">Reference proteome</keyword>
<dbReference type="STRING" id="1685378.AVO44_17850"/>
<evidence type="ECO:0000313" key="3">
    <source>
        <dbReference type="Proteomes" id="UP000053690"/>
    </source>
</evidence>
<comment type="caution">
    <text evidence="2">The sequence shown here is derived from an EMBL/GenBank/DDBJ whole genome shotgun (WGS) entry which is preliminary data.</text>
</comment>
<feature type="signal peptide" evidence="1">
    <location>
        <begin position="1"/>
        <end position="28"/>
    </location>
</feature>
<feature type="chain" id="PRO_5007054214" description="Solute-binding protein family 3/N-terminal domain-containing protein" evidence="1">
    <location>
        <begin position="29"/>
        <end position="329"/>
    </location>
</feature>
<evidence type="ECO:0000313" key="2">
    <source>
        <dbReference type="EMBL" id="KUJ77248.1"/>
    </source>
</evidence>
<reference evidence="3" key="1">
    <citation type="submission" date="2015-12" db="EMBL/GenBank/DDBJ databases">
        <authorList>
            <person name="Zhang G."/>
            <person name="Stingl U."/>
        </authorList>
    </citation>
    <scope>NUCLEOTIDE SEQUENCE [LARGE SCALE GENOMIC DNA]</scope>
    <source>
        <strain evidence="3">ZGT108</strain>
    </source>
</reference>
<evidence type="ECO:0000256" key="1">
    <source>
        <dbReference type="SAM" id="SignalP"/>
    </source>
</evidence>
<keyword evidence="1" id="KW-0732">Signal</keyword>
<evidence type="ECO:0008006" key="4">
    <source>
        <dbReference type="Google" id="ProtNLM"/>
    </source>
</evidence>
<accession>A0A0X3TNB6</accession>
<gene>
    <name evidence="2" type="ORF">AVO44_17850</name>
</gene>
<sequence length="329" mass="36351">MFFRLDQMIRPCVSTVLLSCTLTFLPMAAMPCGFHAVSARESVVSSLMDGAVVVLATTDPDMPFQYKASEAIKGDLTEAEIPFLVDSTTRRKLGSNLDGRVLFAKNAETGNWARLAYIDTSNRQVFQHILSNLEAWSTQRVSRYQFFGSLLSHKEPSIRNMALTELDQAPYSILQTLDTSSDTQTLLGSFSNPREMYLKPAKILTLGFSDSEAAGQFLLQGFERSLTHAQDRLLGAYATAIIERDGLDGVNKVSAAVSAASHLSAESQDAIFQAMMIHYLHGPRQTREAIAKTLRHWIVNDPGFAEIARNSVAARPDSLVPSQRRGIRF</sequence>
<organism evidence="2 3">
    <name type="scientific">Ruegeria profundi</name>
    <dbReference type="NCBI Taxonomy" id="1685378"/>
    <lineage>
        <taxon>Bacteria</taxon>
        <taxon>Pseudomonadati</taxon>
        <taxon>Pseudomonadota</taxon>
        <taxon>Alphaproteobacteria</taxon>
        <taxon>Rhodobacterales</taxon>
        <taxon>Roseobacteraceae</taxon>
        <taxon>Ruegeria</taxon>
    </lineage>
</organism>
<dbReference type="EMBL" id="LQBP01000011">
    <property type="protein sequence ID" value="KUJ77248.1"/>
    <property type="molecule type" value="Genomic_DNA"/>
</dbReference>
<name>A0A0X3TNB6_9RHOB</name>
<dbReference type="Proteomes" id="UP000053690">
    <property type="component" value="Unassembled WGS sequence"/>
</dbReference>
<proteinExistence type="predicted"/>